<dbReference type="GeneTree" id="ENSGT01150000290477"/>
<evidence type="ECO:0000256" key="4">
    <source>
        <dbReference type="PIRSR" id="PIRSR604808-2"/>
    </source>
</evidence>
<dbReference type="InterPro" id="IPR036691">
    <property type="entry name" value="Endo/exonu/phosph_ase_sf"/>
</dbReference>
<reference evidence="5" key="2">
    <citation type="submission" date="2025-09" db="UniProtKB">
        <authorList>
            <consortium name="Ensembl"/>
        </authorList>
    </citation>
    <scope>IDENTIFICATION</scope>
</reference>
<feature type="binding site" evidence="4">
    <location>
        <position position="40"/>
    </location>
    <ligand>
        <name>Mg(2+)</name>
        <dbReference type="ChEBI" id="CHEBI:18420"/>
        <label>1</label>
    </ligand>
</feature>
<dbReference type="InterPro" id="IPR004808">
    <property type="entry name" value="AP_endonuc_1"/>
</dbReference>
<name>A0A8C4XEB8_ERPCA</name>
<evidence type="ECO:0000256" key="1">
    <source>
        <dbReference type="ARBA" id="ARBA00022723"/>
    </source>
</evidence>
<dbReference type="Proteomes" id="UP000694620">
    <property type="component" value="Unassembled WGS sequence"/>
</dbReference>
<organism evidence="5 6">
    <name type="scientific">Erpetoichthys calabaricus</name>
    <name type="common">Rope fish</name>
    <name type="synonym">Calamoichthys calabaricus</name>
    <dbReference type="NCBI Taxonomy" id="27687"/>
    <lineage>
        <taxon>Eukaryota</taxon>
        <taxon>Metazoa</taxon>
        <taxon>Chordata</taxon>
        <taxon>Craniata</taxon>
        <taxon>Vertebrata</taxon>
        <taxon>Euteleostomi</taxon>
        <taxon>Actinopterygii</taxon>
        <taxon>Polypteriformes</taxon>
        <taxon>Polypteridae</taxon>
        <taxon>Erpetoichthys</taxon>
    </lineage>
</organism>
<dbReference type="GO" id="GO:0008081">
    <property type="term" value="F:phosphoric diester hydrolase activity"/>
    <property type="evidence" value="ECO:0007669"/>
    <property type="project" value="TreeGrafter"/>
</dbReference>
<evidence type="ECO:0000313" key="5">
    <source>
        <dbReference type="Ensembl" id="ENSECRP00000024654.1"/>
    </source>
</evidence>
<dbReference type="Ensembl" id="ENSECRT00000025190.1">
    <property type="protein sequence ID" value="ENSECRP00000024654.1"/>
    <property type="gene ID" value="ENSECRG00000016698.1"/>
</dbReference>
<comment type="cofactor">
    <cofactor evidence="4">
        <name>Mg(2+)</name>
        <dbReference type="ChEBI" id="CHEBI:18420"/>
    </cofactor>
    <cofactor evidence="4">
        <name>Mn(2+)</name>
        <dbReference type="ChEBI" id="CHEBI:29035"/>
    </cofactor>
    <text evidence="4">Probably binds two magnesium or manganese ions per subunit.</text>
</comment>
<keyword evidence="6" id="KW-1185">Reference proteome</keyword>
<protein>
    <recommendedName>
        <fullName evidence="7">Endonuclease/exonuclease/phosphatase domain-containing protein</fullName>
    </recommendedName>
</protein>
<evidence type="ECO:0000256" key="3">
    <source>
        <dbReference type="ARBA" id="ARBA00022842"/>
    </source>
</evidence>
<keyword evidence="2" id="KW-0378">Hydrolase</keyword>
<keyword evidence="1 4" id="KW-0479">Metal-binding</keyword>
<accession>A0A8C4XEB8</accession>
<keyword evidence="3 4" id="KW-0460">Magnesium</keyword>
<dbReference type="GO" id="GO:0003906">
    <property type="term" value="F:DNA-(apurinic or apyrimidinic site) endonuclease activity"/>
    <property type="evidence" value="ECO:0007669"/>
    <property type="project" value="TreeGrafter"/>
</dbReference>
<dbReference type="AlphaFoldDB" id="A0A8C4XEB8"/>
<dbReference type="SUPFAM" id="SSF56219">
    <property type="entry name" value="DNase I-like"/>
    <property type="match status" value="1"/>
</dbReference>
<evidence type="ECO:0000256" key="2">
    <source>
        <dbReference type="ARBA" id="ARBA00022801"/>
    </source>
</evidence>
<evidence type="ECO:0008006" key="7">
    <source>
        <dbReference type="Google" id="ProtNLM"/>
    </source>
</evidence>
<dbReference type="PANTHER" id="PTHR22748:SF26">
    <property type="entry name" value="ENDONUCLEASE_EXONUCLEASE_PHOSPHATASE DOMAIN-CONTAINING PROTEIN"/>
    <property type="match status" value="1"/>
</dbReference>
<keyword evidence="4" id="KW-0464">Manganese</keyword>
<proteinExistence type="predicted"/>
<dbReference type="GO" id="GO:0006284">
    <property type="term" value="P:base-excision repair"/>
    <property type="evidence" value="ECO:0007669"/>
    <property type="project" value="TreeGrafter"/>
</dbReference>
<dbReference type="PANTHER" id="PTHR22748">
    <property type="entry name" value="AP ENDONUCLEASE"/>
    <property type="match status" value="1"/>
</dbReference>
<dbReference type="GO" id="GO:0046872">
    <property type="term" value="F:metal ion binding"/>
    <property type="evidence" value="ECO:0007669"/>
    <property type="project" value="UniProtKB-KW"/>
</dbReference>
<sequence length="198" mass="22969">MTLKIQNQCLHDGTVNFVSWNVKVCSQLTDLNAKVVFLQETHLLSKDQFRLQKDWTDQMFHSSFTKKTRGVGILIHRTIPLVASDVVSDPEGRYVMVIGNLFNCKMILINVYAPNVDDKEFIQLQFVTDHNLSDPWRFLNPNSRTYSFYSPVHHSYSKINNFFIDNNFLPMIKSCKNDTIVISDHAPLTSLLRTRRES</sequence>
<reference evidence="5" key="1">
    <citation type="submission" date="2025-08" db="UniProtKB">
        <authorList>
            <consortium name="Ensembl"/>
        </authorList>
    </citation>
    <scope>IDENTIFICATION</scope>
</reference>
<dbReference type="GO" id="GO:0008311">
    <property type="term" value="F:double-stranded DNA 3'-5' DNA exonuclease activity"/>
    <property type="evidence" value="ECO:0007669"/>
    <property type="project" value="TreeGrafter"/>
</dbReference>
<dbReference type="GO" id="GO:0005634">
    <property type="term" value="C:nucleus"/>
    <property type="evidence" value="ECO:0007669"/>
    <property type="project" value="TreeGrafter"/>
</dbReference>
<dbReference type="Gene3D" id="3.60.10.10">
    <property type="entry name" value="Endonuclease/exonuclease/phosphatase"/>
    <property type="match status" value="2"/>
</dbReference>
<evidence type="ECO:0000313" key="6">
    <source>
        <dbReference type="Proteomes" id="UP000694620"/>
    </source>
</evidence>